<dbReference type="PANTHER" id="PTHR25466:SF3">
    <property type="entry name" value="PROGRAMMED CELL DEATH 1 LIGAND 1"/>
    <property type="match status" value="1"/>
</dbReference>
<keyword evidence="9" id="KW-0325">Glycoprotein</keyword>
<evidence type="ECO:0000256" key="6">
    <source>
        <dbReference type="ARBA" id="ARBA00023136"/>
    </source>
</evidence>
<name>A0A3P9CNK4_9CICH</name>
<keyword evidence="2" id="KW-1003">Cell membrane</keyword>
<dbReference type="InterPro" id="IPR036179">
    <property type="entry name" value="Ig-like_dom_sf"/>
</dbReference>
<evidence type="ECO:0000256" key="5">
    <source>
        <dbReference type="ARBA" id="ARBA00022989"/>
    </source>
</evidence>
<proteinExistence type="predicted"/>
<evidence type="ECO:0000256" key="10">
    <source>
        <dbReference type="ARBA" id="ARBA00023319"/>
    </source>
</evidence>
<feature type="chain" id="PRO_5018090132" description="Ig-like domain-containing protein" evidence="11">
    <location>
        <begin position="23"/>
        <end position="240"/>
    </location>
</feature>
<evidence type="ECO:0000256" key="3">
    <source>
        <dbReference type="ARBA" id="ARBA00022692"/>
    </source>
</evidence>
<feature type="signal peptide" evidence="11">
    <location>
        <begin position="1"/>
        <end position="22"/>
    </location>
</feature>
<dbReference type="GO" id="GO:0009897">
    <property type="term" value="C:external side of plasma membrane"/>
    <property type="evidence" value="ECO:0007669"/>
    <property type="project" value="TreeGrafter"/>
</dbReference>
<dbReference type="GO" id="GO:0071222">
    <property type="term" value="P:cellular response to lipopolysaccharide"/>
    <property type="evidence" value="ECO:0007669"/>
    <property type="project" value="TreeGrafter"/>
</dbReference>
<dbReference type="Pfam" id="PF13927">
    <property type="entry name" value="Ig_3"/>
    <property type="match status" value="1"/>
</dbReference>
<keyword evidence="4 11" id="KW-0732">Signal</keyword>
<keyword evidence="3" id="KW-0812">Transmembrane</keyword>
<dbReference type="GO" id="GO:0042130">
    <property type="term" value="P:negative regulation of T cell proliferation"/>
    <property type="evidence" value="ECO:0007669"/>
    <property type="project" value="TreeGrafter"/>
</dbReference>
<dbReference type="InterPro" id="IPR051713">
    <property type="entry name" value="T-cell_Activation_Regulation"/>
</dbReference>
<evidence type="ECO:0000256" key="7">
    <source>
        <dbReference type="ARBA" id="ARBA00023157"/>
    </source>
</evidence>
<dbReference type="SUPFAM" id="SSF48726">
    <property type="entry name" value="Immunoglobulin"/>
    <property type="match status" value="2"/>
</dbReference>
<keyword evidence="7" id="KW-1015">Disulfide bond</keyword>
<evidence type="ECO:0000256" key="9">
    <source>
        <dbReference type="ARBA" id="ARBA00023180"/>
    </source>
</evidence>
<reference evidence="13" key="3">
    <citation type="submission" date="2025-09" db="UniProtKB">
        <authorList>
            <consortium name="Ensembl"/>
        </authorList>
    </citation>
    <scope>IDENTIFICATION</scope>
</reference>
<dbReference type="PANTHER" id="PTHR25466">
    <property type="entry name" value="T-LYMPHOCYTE ACTIVATION ANTIGEN"/>
    <property type="match status" value="1"/>
</dbReference>
<feature type="domain" description="Ig-like" evidence="12">
    <location>
        <begin position="32"/>
        <end position="134"/>
    </location>
</feature>
<reference evidence="13" key="2">
    <citation type="submission" date="2025-08" db="UniProtKB">
        <authorList>
            <consortium name="Ensembl"/>
        </authorList>
    </citation>
    <scope>IDENTIFICATION</scope>
</reference>
<evidence type="ECO:0000259" key="12">
    <source>
        <dbReference type="PROSITE" id="PS50835"/>
    </source>
</evidence>
<reference evidence="13 14" key="1">
    <citation type="journal article" date="2014" name="Nature">
        <title>The genomic substrate for adaptive radiation in African cichlid fish.</title>
        <authorList>
            <person name="Brawand D."/>
            <person name="Wagner C.E."/>
            <person name="Li Y.I."/>
            <person name="Malinsky M."/>
            <person name="Keller I."/>
            <person name="Fan S."/>
            <person name="Simakov O."/>
            <person name="Ng A.Y."/>
            <person name="Lim Z.W."/>
            <person name="Bezault E."/>
            <person name="Turner-Maier J."/>
            <person name="Johnson J."/>
            <person name="Alcazar R."/>
            <person name="Noh H.J."/>
            <person name="Russell P."/>
            <person name="Aken B."/>
            <person name="Alfoldi J."/>
            <person name="Amemiya C."/>
            <person name="Azzouzi N."/>
            <person name="Baroiller J.F."/>
            <person name="Barloy-Hubler F."/>
            <person name="Berlin A."/>
            <person name="Bloomquist R."/>
            <person name="Carleton K.L."/>
            <person name="Conte M.A."/>
            <person name="D'Cotta H."/>
            <person name="Eshel O."/>
            <person name="Gaffney L."/>
            <person name="Galibert F."/>
            <person name="Gante H.F."/>
            <person name="Gnerre S."/>
            <person name="Greuter L."/>
            <person name="Guyon R."/>
            <person name="Haddad N.S."/>
            <person name="Haerty W."/>
            <person name="Harris R.M."/>
            <person name="Hofmann H.A."/>
            <person name="Hourlier T."/>
            <person name="Hulata G."/>
            <person name="Jaffe D.B."/>
            <person name="Lara M."/>
            <person name="Lee A.P."/>
            <person name="MacCallum I."/>
            <person name="Mwaiko S."/>
            <person name="Nikaido M."/>
            <person name="Nishihara H."/>
            <person name="Ozouf-Costaz C."/>
            <person name="Penman D.J."/>
            <person name="Przybylski D."/>
            <person name="Rakotomanga M."/>
            <person name="Renn S.C.P."/>
            <person name="Ribeiro F.J."/>
            <person name="Ron M."/>
            <person name="Salzburger W."/>
            <person name="Sanchez-Pulido L."/>
            <person name="Santos M.E."/>
            <person name="Searle S."/>
            <person name="Sharpe T."/>
            <person name="Swofford R."/>
            <person name="Tan F.J."/>
            <person name="Williams L."/>
            <person name="Young S."/>
            <person name="Yin S."/>
            <person name="Okada N."/>
            <person name="Kocher T.D."/>
            <person name="Miska E.A."/>
            <person name="Lander E.S."/>
            <person name="Venkatesh B."/>
            <person name="Fernald R.D."/>
            <person name="Meyer A."/>
            <person name="Ponting C.P."/>
            <person name="Streelman J.T."/>
            <person name="Lindblad-Toh K."/>
            <person name="Seehausen O."/>
            <person name="Di Palma F."/>
        </authorList>
    </citation>
    <scope>NUCLEOTIDE SEQUENCE</scope>
</reference>
<dbReference type="GO" id="GO:0042102">
    <property type="term" value="P:positive regulation of T cell proliferation"/>
    <property type="evidence" value="ECO:0007669"/>
    <property type="project" value="TreeGrafter"/>
</dbReference>
<protein>
    <recommendedName>
        <fullName evidence="12">Ig-like domain-containing protein</fullName>
    </recommendedName>
</protein>
<dbReference type="GO" id="GO:0006955">
    <property type="term" value="P:immune response"/>
    <property type="evidence" value="ECO:0007669"/>
    <property type="project" value="TreeGrafter"/>
</dbReference>
<dbReference type="Proteomes" id="UP000265160">
    <property type="component" value="LG7"/>
</dbReference>
<keyword evidence="14" id="KW-1185">Reference proteome</keyword>
<feature type="domain" description="Ig-like" evidence="12">
    <location>
        <begin position="146"/>
        <end position="217"/>
    </location>
</feature>
<keyword evidence="5" id="KW-1133">Transmembrane helix</keyword>
<dbReference type="Ensembl" id="ENSMZET00005024713.1">
    <property type="protein sequence ID" value="ENSMZEP00005023928.1"/>
    <property type="gene ID" value="ENSMZEG00005017907.1"/>
</dbReference>
<dbReference type="PROSITE" id="PS50835">
    <property type="entry name" value="IG_LIKE"/>
    <property type="match status" value="2"/>
</dbReference>
<evidence type="ECO:0000256" key="2">
    <source>
        <dbReference type="ARBA" id="ARBA00022475"/>
    </source>
</evidence>
<accession>A0A3P9CNK4</accession>
<keyword evidence="10" id="KW-0393">Immunoglobulin domain</keyword>
<dbReference type="GO" id="GO:0007166">
    <property type="term" value="P:cell surface receptor signaling pathway"/>
    <property type="evidence" value="ECO:0007669"/>
    <property type="project" value="TreeGrafter"/>
</dbReference>
<evidence type="ECO:0000313" key="14">
    <source>
        <dbReference type="Proteomes" id="UP000265160"/>
    </source>
</evidence>
<evidence type="ECO:0000256" key="1">
    <source>
        <dbReference type="ARBA" id="ARBA00004251"/>
    </source>
</evidence>
<evidence type="ECO:0000256" key="11">
    <source>
        <dbReference type="SAM" id="SignalP"/>
    </source>
</evidence>
<comment type="subcellular location">
    <subcellularLocation>
        <location evidence="1">Cell membrane</location>
        <topology evidence="1">Single-pass type I membrane protein</topology>
    </subcellularLocation>
</comment>
<dbReference type="InterPro" id="IPR013783">
    <property type="entry name" value="Ig-like_fold"/>
</dbReference>
<dbReference type="InterPro" id="IPR007110">
    <property type="entry name" value="Ig-like_dom"/>
</dbReference>
<evidence type="ECO:0000313" key="13">
    <source>
        <dbReference type="Ensembl" id="ENSMZEP00005023928.1"/>
    </source>
</evidence>
<dbReference type="GO" id="GO:0031295">
    <property type="term" value="P:T cell costimulation"/>
    <property type="evidence" value="ECO:0007669"/>
    <property type="project" value="TreeGrafter"/>
</dbReference>
<dbReference type="InterPro" id="IPR003599">
    <property type="entry name" value="Ig_sub"/>
</dbReference>
<organism evidence="13 14">
    <name type="scientific">Maylandia zebra</name>
    <name type="common">zebra mbuna</name>
    <dbReference type="NCBI Taxonomy" id="106582"/>
    <lineage>
        <taxon>Eukaryota</taxon>
        <taxon>Metazoa</taxon>
        <taxon>Chordata</taxon>
        <taxon>Craniata</taxon>
        <taxon>Vertebrata</taxon>
        <taxon>Euteleostomi</taxon>
        <taxon>Actinopterygii</taxon>
        <taxon>Neopterygii</taxon>
        <taxon>Teleostei</taxon>
        <taxon>Neoteleostei</taxon>
        <taxon>Acanthomorphata</taxon>
        <taxon>Ovalentaria</taxon>
        <taxon>Cichlomorphae</taxon>
        <taxon>Cichliformes</taxon>
        <taxon>Cichlidae</taxon>
        <taxon>African cichlids</taxon>
        <taxon>Pseudocrenilabrinae</taxon>
        <taxon>Haplochromini</taxon>
        <taxon>Maylandia</taxon>
        <taxon>Maylandia zebra complex</taxon>
    </lineage>
</organism>
<dbReference type="AlphaFoldDB" id="A0A3P9CNK4"/>
<dbReference type="Gene3D" id="2.60.40.10">
    <property type="entry name" value="Immunoglobulins"/>
    <property type="match status" value="2"/>
</dbReference>
<evidence type="ECO:0000256" key="8">
    <source>
        <dbReference type="ARBA" id="ARBA00023170"/>
    </source>
</evidence>
<keyword evidence="8" id="KW-0675">Receptor</keyword>
<evidence type="ECO:0000256" key="4">
    <source>
        <dbReference type="ARBA" id="ARBA00022729"/>
    </source>
</evidence>
<keyword evidence="6" id="KW-0472">Membrane</keyword>
<dbReference type="GeneTree" id="ENSGT00940000161373"/>
<sequence>IVYLHLGIILCHFRAVLFTVEAEQSMYTSEFGESVVMGCKFNPKPSYPHPDLNVTWHWINSDSVQDVIRLDNGVPRSESPKYRGRVQLLTEELAEGWAKLKVIPGTDLRISDAGKYQCVVHSADGADYKTIALSVEGEKYMCCSVGDEVLITCQSEGYPKSTVEWQNGNLKTLNPNTTAESTPDQIFRITSQIKVSSSEKNNYTCKFTKDGSSATIYIPGKRSFPVLKWYMVFTCPPACA</sequence>
<dbReference type="SMART" id="SM00409">
    <property type="entry name" value="IG"/>
    <property type="match status" value="2"/>
</dbReference>